<organism evidence="1 2">
    <name type="scientific">Psilocybe cf. subviscida</name>
    <dbReference type="NCBI Taxonomy" id="2480587"/>
    <lineage>
        <taxon>Eukaryota</taxon>
        <taxon>Fungi</taxon>
        <taxon>Dikarya</taxon>
        <taxon>Basidiomycota</taxon>
        <taxon>Agaricomycotina</taxon>
        <taxon>Agaricomycetes</taxon>
        <taxon>Agaricomycetidae</taxon>
        <taxon>Agaricales</taxon>
        <taxon>Agaricineae</taxon>
        <taxon>Strophariaceae</taxon>
        <taxon>Psilocybe</taxon>
    </lineage>
</organism>
<dbReference type="EMBL" id="JAACJJ010000044">
    <property type="protein sequence ID" value="KAF5314473.1"/>
    <property type="molecule type" value="Genomic_DNA"/>
</dbReference>
<dbReference type="OrthoDB" id="2676448at2759"/>
<comment type="caution">
    <text evidence="1">The sequence shown here is derived from an EMBL/GenBank/DDBJ whole genome shotgun (WGS) entry which is preliminary data.</text>
</comment>
<protein>
    <submittedName>
        <fullName evidence="1">Uncharacterized protein</fullName>
    </submittedName>
</protein>
<gene>
    <name evidence="1" type="ORF">D9619_011917</name>
</gene>
<sequence length="165" mass="18595">MDKYLKSIRVGEEIERLNVEVRCFATFLYDEDVFLRKKEKQLLSTNPPLARAVYELERARFNYHHSITIQKIYKLSGFTGQKGIGKQAKETSTTVHSPLSATFPTLQPMLTDANAHELVSAQPDSNNEFEEEQADEDEEVAALTGIYGVLTMAEGSQDAPPDVRQ</sequence>
<name>A0A8H5EWE3_9AGAR</name>
<evidence type="ECO:0000313" key="2">
    <source>
        <dbReference type="Proteomes" id="UP000567179"/>
    </source>
</evidence>
<accession>A0A8H5EWE3</accession>
<reference evidence="1 2" key="1">
    <citation type="journal article" date="2020" name="ISME J.">
        <title>Uncovering the hidden diversity of litter-decomposition mechanisms in mushroom-forming fungi.</title>
        <authorList>
            <person name="Floudas D."/>
            <person name="Bentzer J."/>
            <person name="Ahren D."/>
            <person name="Johansson T."/>
            <person name="Persson P."/>
            <person name="Tunlid A."/>
        </authorList>
    </citation>
    <scope>NUCLEOTIDE SEQUENCE [LARGE SCALE GENOMIC DNA]</scope>
    <source>
        <strain evidence="1 2">CBS 101986</strain>
    </source>
</reference>
<proteinExistence type="predicted"/>
<dbReference type="Proteomes" id="UP000567179">
    <property type="component" value="Unassembled WGS sequence"/>
</dbReference>
<dbReference type="AlphaFoldDB" id="A0A8H5EWE3"/>
<evidence type="ECO:0000313" key="1">
    <source>
        <dbReference type="EMBL" id="KAF5314473.1"/>
    </source>
</evidence>
<keyword evidence="2" id="KW-1185">Reference proteome</keyword>